<dbReference type="EMBL" id="CP022313">
    <property type="protein sequence ID" value="AXJ06786.1"/>
    <property type="molecule type" value="Genomic_DNA"/>
</dbReference>
<feature type="transmembrane region" description="Helical" evidence="1">
    <location>
        <begin position="31"/>
        <end position="52"/>
    </location>
</feature>
<protein>
    <submittedName>
        <fullName evidence="2">Uncharacterized protein</fullName>
    </submittedName>
</protein>
<name>A0A345V234_PSEFL</name>
<keyword evidence="1" id="KW-0812">Transmembrane</keyword>
<sequence>MDAVLCLLVMAGTWLWVVKQRGDWNLLLANLAGAGSGVVTGIVFTLIYDAVIGTSMATPNLNRSLVVFITSAGVLAGVWLWIANRRQPEHPVARQLLGAVCGLVAGMATLMFLAVNYFPHT</sequence>
<feature type="transmembrane region" description="Helical" evidence="1">
    <location>
        <begin position="64"/>
        <end position="84"/>
    </location>
</feature>
<evidence type="ECO:0000313" key="3">
    <source>
        <dbReference type="Proteomes" id="UP000254535"/>
    </source>
</evidence>
<evidence type="ECO:0000256" key="1">
    <source>
        <dbReference type="SAM" id="Phobius"/>
    </source>
</evidence>
<organism evidence="2 3">
    <name type="scientific">Pseudomonas fluorescens</name>
    <dbReference type="NCBI Taxonomy" id="294"/>
    <lineage>
        <taxon>Bacteria</taxon>
        <taxon>Pseudomonadati</taxon>
        <taxon>Pseudomonadota</taxon>
        <taxon>Gammaproteobacteria</taxon>
        <taxon>Pseudomonadales</taxon>
        <taxon>Pseudomonadaceae</taxon>
        <taxon>Pseudomonas</taxon>
    </lineage>
</organism>
<keyword evidence="1" id="KW-1133">Transmembrane helix</keyword>
<accession>A0A345V234</accession>
<dbReference type="RefSeq" id="WP_115079121.1">
    <property type="nucleotide sequence ID" value="NZ_CP022313.1"/>
</dbReference>
<dbReference type="Proteomes" id="UP000254535">
    <property type="component" value="Chromosome"/>
</dbReference>
<reference evidence="2 3" key="1">
    <citation type="submission" date="2017-07" db="EMBL/GenBank/DDBJ databases">
        <title>Genome sequence of Pseudomonas NEP1.</title>
        <authorList>
            <person name="Nascimento F.X."/>
        </authorList>
    </citation>
    <scope>NUCLEOTIDE SEQUENCE [LARGE SCALE GENOMIC DNA]</scope>
    <source>
        <strain evidence="2 3">NEP1</strain>
    </source>
</reference>
<dbReference type="AlphaFoldDB" id="A0A345V234"/>
<gene>
    <name evidence="2" type="ORF">CFN16_22430</name>
</gene>
<proteinExistence type="predicted"/>
<keyword evidence="1" id="KW-0472">Membrane</keyword>
<evidence type="ECO:0000313" key="2">
    <source>
        <dbReference type="EMBL" id="AXJ06786.1"/>
    </source>
</evidence>
<feature type="transmembrane region" description="Helical" evidence="1">
    <location>
        <begin position="96"/>
        <end position="118"/>
    </location>
</feature>